<dbReference type="Gene3D" id="3.40.50.300">
    <property type="entry name" value="P-loop containing nucleotide triphosphate hydrolases"/>
    <property type="match status" value="1"/>
</dbReference>
<dbReference type="Proteomes" id="UP000663866">
    <property type="component" value="Unassembled WGS sequence"/>
</dbReference>
<protein>
    <submittedName>
        <fullName evidence="1">Uncharacterized protein</fullName>
    </submittedName>
</protein>
<reference evidence="1" key="1">
    <citation type="submission" date="2021-02" db="EMBL/GenBank/DDBJ databases">
        <authorList>
            <person name="Nowell W R."/>
        </authorList>
    </citation>
    <scope>NUCLEOTIDE SEQUENCE</scope>
</reference>
<accession>A0A819G8C6</accession>
<evidence type="ECO:0000313" key="3">
    <source>
        <dbReference type="Proteomes" id="UP000663866"/>
    </source>
</evidence>
<dbReference type="Proteomes" id="UP000663842">
    <property type="component" value="Unassembled WGS sequence"/>
</dbReference>
<dbReference type="InterPro" id="IPR027417">
    <property type="entry name" value="P-loop_NTPase"/>
</dbReference>
<evidence type="ECO:0000313" key="1">
    <source>
        <dbReference type="EMBL" id="CAF3875744.1"/>
    </source>
</evidence>
<proteinExistence type="predicted"/>
<comment type="caution">
    <text evidence="1">The sequence shown here is derived from an EMBL/GenBank/DDBJ whole genome shotgun (WGS) entry which is preliminary data.</text>
</comment>
<dbReference type="EMBL" id="CAJOBF010001248">
    <property type="protein sequence ID" value="CAF3930145.1"/>
    <property type="molecule type" value="Genomic_DNA"/>
</dbReference>
<sequence>MSENQDMIEMADKYIGFCNNNQTEAANDMRTDMLNNIRDHMYNTQQSEMASNSKSAKILILNQPHLPTKELENLVDHCLNIGELRKTLEKYNSFSRIIACTSAQLTELVPILSRTQIDALYILNIGDEMKCLGEPWWNRTTVVYTERQLMRHLCMKSMLCCYNEGLEHRKQGDFGLANISFLDSIRALDYSAKFM</sequence>
<keyword evidence="3" id="KW-1185">Reference proteome</keyword>
<dbReference type="AlphaFoldDB" id="A0A819G8C6"/>
<gene>
    <name evidence="1" type="ORF">OVN521_LOCUS8185</name>
    <name evidence="2" type="ORF">UXM345_LOCUS12144</name>
</gene>
<organism evidence="1 3">
    <name type="scientific">Rotaria magnacalcarata</name>
    <dbReference type="NCBI Taxonomy" id="392030"/>
    <lineage>
        <taxon>Eukaryota</taxon>
        <taxon>Metazoa</taxon>
        <taxon>Spiralia</taxon>
        <taxon>Gnathifera</taxon>
        <taxon>Rotifera</taxon>
        <taxon>Eurotatoria</taxon>
        <taxon>Bdelloidea</taxon>
        <taxon>Philodinida</taxon>
        <taxon>Philodinidae</taxon>
        <taxon>Rotaria</taxon>
    </lineage>
</organism>
<evidence type="ECO:0000313" key="2">
    <source>
        <dbReference type="EMBL" id="CAF3930145.1"/>
    </source>
</evidence>
<dbReference type="EMBL" id="CAJOBG010000939">
    <property type="protein sequence ID" value="CAF3875744.1"/>
    <property type="molecule type" value="Genomic_DNA"/>
</dbReference>
<name>A0A819G8C6_9BILA</name>